<dbReference type="PANTHER" id="PTHR11008">
    <property type="entry name" value="PROTEIN TAKEOUT-LIKE PROTEIN"/>
    <property type="match status" value="1"/>
</dbReference>
<dbReference type="GO" id="GO:0005615">
    <property type="term" value="C:extracellular space"/>
    <property type="evidence" value="ECO:0007669"/>
    <property type="project" value="TreeGrafter"/>
</dbReference>
<dbReference type="Gene3D" id="3.15.10.30">
    <property type="entry name" value="Haemolymph juvenile hormone binding protein"/>
    <property type="match status" value="1"/>
</dbReference>
<organism evidence="1 2">
    <name type="scientific">Stomoxys calcitrans</name>
    <name type="common">Stable fly</name>
    <name type="synonym">Conops calcitrans</name>
    <dbReference type="NCBI Taxonomy" id="35570"/>
    <lineage>
        <taxon>Eukaryota</taxon>
        <taxon>Metazoa</taxon>
        <taxon>Ecdysozoa</taxon>
        <taxon>Arthropoda</taxon>
        <taxon>Hexapoda</taxon>
        <taxon>Insecta</taxon>
        <taxon>Pterygota</taxon>
        <taxon>Neoptera</taxon>
        <taxon>Endopterygota</taxon>
        <taxon>Diptera</taxon>
        <taxon>Brachycera</taxon>
        <taxon>Muscomorpha</taxon>
        <taxon>Muscoidea</taxon>
        <taxon>Muscidae</taxon>
        <taxon>Stomoxys</taxon>
    </lineage>
</organism>
<proteinExistence type="predicted"/>
<name>A0A1I8PHV7_STOCA</name>
<dbReference type="AlphaFoldDB" id="A0A1I8PHV7"/>
<keyword evidence="2" id="KW-1185">Reference proteome</keyword>
<evidence type="ECO:0000313" key="1">
    <source>
        <dbReference type="EnsemblMetazoa" id="SCAU008190-PA"/>
    </source>
</evidence>
<dbReference type="VEuPathDB" id="VectorBase:SCAU008190"/>
<evidence type="ECO:0000313" key="2">
    <source>
        <dbReference type="Proteomes" id="UP000095300"/>
    </source>
</evidence>
<reference evidence="1" key="1">
    <citation type="submission" date="2020-05" db="UniProtKB">
        <authorList>
            <consortium name="EnsemblMetazoa"/>
        </authorList>
    </citation>
    <scope>IDENTIFICATION</scope>
    <source>
        <strain evidence="1">USDA</strain>
    </source>
</reference>
<dbReference type="Pfam" id="PF06585">
    <property type="entry name" value="JHBP"/>
    <property type="match status" value="1"/>
</dbReference>
<dbReference type="EnsemblMetazoa" id="SCAU008190-RA">
    <property type="protein sequence ID" value="SCAU008190-PA"/>
    <property type="gene ID" value="SCAU008190"/>
</dbReference>
<dbReference type="InterPro" id="IPR010562">
    <property type="entry name" value="Haemolymph_juvenile_hormone-bd"/>
</dbReference>
<dbReference type="Proteomes" id="UP000095300">
    <property type="component" value="Unassembled WGS sequence"/>
</dbReference>
<accession>A0A1I8PHV7</accession>
<protein>
    <submittedName>
        <fullName evidence="1">Uncharacterized protein</fullName>
    </submittedName>
</protein>
<dbReference type="PANTHER" id="PTHR11008:SF41">
    <property type="entry name" value="RE70318P"/>
    <property type="match status" value="1"/>
</dbReference>
<sequence length="126" mass="14289">MSGKLLQLNMDGKGKTEVSMVNALTTLELRLKKRVEGNLIFGVVDKMNTELLDAEDMHLMFQNIFGGNKDLEDSIHVLMNENWRSFFGIVRPGINEAINVIMRRNVEKILEFVPISLVLDGINDVQ</sequence>
<gene>
    <name evidence="1" type="primary">106091253</name>
</gene>
<dbReference type="InterPro" id="IPR038606">
    <property type="entry name" value="To_sf"/>
</dbReference>